<proteinExistence type="predicted"/>
<comment type="caution">
    <text evidence="2">The sequence shown here is derived from an EMBL/GenBank/DDBJ whole genome shotgun (WGS) entry which is preliminary data.</text>
</comment>
<dbReference type="EMBL" id="JAIVFG010000037">
    <property type="protein sequence ID" value="MDB0572869.1"/>
    <property type="molecule type" value="Genomic_DNA"/>
</dbReference>
<dbReference type="EMBL" id="JAIVEX010000007">
    <property type="protein sequence ID" value="MDB0522818.1"/>
    <property type="molecule type" value="Genomic_DNA"/>
</dbReference>
<dbReference type="Proteomes" id="UP001144050">
    <property type="component" value="Unassembled WGS sequence"/>
</dbReference>
<reference evidence="2" key="1">
    <citation type="submission" date="2021-09" db="EMBL/GenBank/DDBJ databases">
        <title>Genomic analysis of Ralstonia spp.</title>
        <authorList>
            <person name="Aburjaile F."/>
            <person name="Ariute J.C."/>
            <person name="Pais A.K.L."/>
            <person name="Albuquerque G.M.R."/>
            <person name="Silva A.M.F."/>
            <person name="Brenig B."/>
            <person name="Azevedo V."/>
            <person name="Matiuzzi M."/>
            <person name="Ramos R."/>
            <person name="Goes-Neto A."/>
            <person name="Soares S."/>
            <person name="Iseppon A.M.B."/>
            <person name="Souza E."/>
            <person name="Gama M."/>
        </authorList>
    </citation>
    <scope>NUCLEOTIDE SEQUENCE</scope>
    <source>
        <strain evidence="2">B4</strain>
        <strain evidence="3">CCRMRs91</strain>
    </source>
</reference>
<sequence>MTTQTAPIIEIGADDLPLHCPTSKTPAWNYHPRVFLDIADTGEVRCPYCGTVYKLAPGVEVKGHH</sequence>
<dbReference type="KEGG" id="rsy:RSUY_26900"/>
<gene>
    <name evidence="2" type="ORF">LBW55_14535</name>
    <name evidence="3" type="ORF">LBW59_19070</name>
</gene>
<evidence type="ECO:0000259" key="1">
    <source>
        <dbReference type="Pfam" id="PF10276"/>
    </source>
</evidence>
<dbReference type="Gene3D" id="2.60.260.40">
    <property type="entry name" value="q5lls5 like domains"/>
    <property type="match status" value="1"/>
</dbReference>
<evidence type="ECO:0000313" key="2">
    <source>
        <dbReference type="EMBL" id="MDB0522818.1"/>
    </source>
</evidence>
<accession>A0A072ZYL0</accession>
<feature type="domain" description="Zinc finger CHCC-type" evidence="1">
    <location>
        <begin position="26"/>
        <end position="53"/>
    </location>
</feature>
<dbReference type="AlphaFoldDB" id="A0A072ZYL0"/>
<keyword evidence="2" id="KW-0479">Metal-binding</keyword>
<dbReference type="Pfam" id="PF10276">
    <property type="entry name" value="zf-CHCC"/>
    <property type="match status" value="1"/>
</dbReference>
<keyword evidence="2" id="KW-0862">Zinc</keyword>
<organism evidence="2 4">
    <name type="scientific">Ralstonia solanacearum</name>
    <name type="common">Pseudomonas solanacearum</name>
    <dbReference type="NCBI Taxonomy" id="305"/>
    <lineage>
        <taxon>Bacteria</taxon>
        <taxon>Pseudomonadati</taxon>
        <taxon>Pseudomonadota</taxon>
        <taxon>Betaproteobacteria</taxon>
        <taxon>Burkholderiales</taxon>
        <taxon>Burkholderiaceae</taxon>
        <taxon>Ralstonia</taxon>
        <taxon>Ralstonia solanacearum species complex</taxon>
    </lineage>
</organism>
<dbReference type="RefSeq" id="WP_003261623.1">
    <property type="nucleotide sequence ID" value="NZ_CDLW01000001.1"/>
</dbReference>
<dbReference type="GO" id="GO:0008270">
    <property type="term" value="F:zinc ion binding"/>
    <property type="evidence" value="ECO:0007669"/>
    <property type="project" value="UniProtKB-KW"/>
</dbReference>
<dbReference type="Proteomes" id="UP001143674">
    <property type="component" value="Unassembled WGS sequence"/>
</dbReference>
<evidence type="ECO:0000313" key="3">
    <source>
        <dbReference type="EMBL" id="MDB0572869.1"/>
    </source>
</evidence>
<dbReference type="InterPro" id="IPR019401">
    <property type="entry name" value="Znf_CHCC"/>
</dbReference>
<evidence type="ECO:0000313" key="4">
    <source>
        <dbReference type="Proteomes" id="UP001143674"/>
    </source>
</evidence>
<name>A0A072ZYL0_RALSL</name>
<protein>
    <submittedName>
        <fullName evidence="2">Zinc-finger domain-containing protein</fullName>
    </submittedName>
</protein>
<keyword evidence="2" id="KW-0863">Zinc-finger</keyword>